<sequence>INLLESFNSYLIDSKTTDDMNIDRSFMLDIELAKAYLNSYTQIAEFSLHCKRVQTNDDCK</sequence>
<gene>
    <name evidence="1" type="ORF">GMARGA_LOCUS36043</name>
</gene>
<evidence type="ECO:0000313" key="2">
    <source>
        <dbReference type="Proteomes" id="UP000789901"/>
    </source>
</evidence>
<keyword evidence="2" id="KW-1185">Reference proteome</keyword>
<feature type="non-terminal residue" evidence="1">
    <location>
        <position position="60"/>
    </location>
</feature>
<comment type="caution">
    <text evidence="1">The sequence shown here is derived from an EMBL/GenBank/DDBJ whole genome shotgun (WGS) entry which is preliminary data.</text>
</comment>
<dbReference type="EMBL" id="CAJVQB010069323">
    <property type="protein sequence ID" value="CAG8842546.1"/>
    <property type="molecule type" value="Genomic_DNA"/>
</dbReference>
<name>A0ABN7WWP7_GIGMA</name>
<proteinExistence type="predicted"/>
<dbReference type="Proteomes" id="UP000789901">
    <property type="component" value="Unassembled WGS sequence"/>
</dbReference>
<evidence type="ECO:0000313" key="1">
    <source>
        <dbReference type="EMBL" id="CAG8842546.1"/>
    </source>
</evidence>
<protein>
    <submittedName>
        <fullName evidence="1">34338_t:CDS:1</fullName>
    </submittedName>
</protein>
<feature type="non-terminal residue" evidence="1">
    <location>
        <position position="1"/>
    </location>
</feature>
<reference evidence="1 2" key="1">
    <citation type="submission" date="2021-06" db="EMBL/GenBank/DDBJ databases">
        <authorList>
            <person name="Kallberg Y."/>
            <person name="Tangrot J."/>
            <person name="Rosling A."/>
        </authorList>
    </citation>
    <scope>NUCLEOTIDE SEQUENCE [LARGE SCALE GENOMIC DNA]</scope>
    <source>
        <strain evidence="1 2">120-4 pot B 10/14</strain>
    </source>
</reference>
<accession>A0ABN7WWP7</accession>
<organism evidence="1 2">
    <name type="scientific">Gigaspora margarita</name>
    <dbReference type="NCBI Taxonomy" id="4874"/>
    <lineage>
        <taxon>Eukaryota</taxon>
        <taxon>Fungi</taxon>
        <taxon>Fungi incertae sedis</taxon>
        <taxon>Mucoromycota</taxon>
        <taxon>Glomeromycotina</taxon>
        <taxon>Glomeromycetes</taxon>
        <taxon>Diversisporales</taxon>
        <taxon>Gigasporaceae</taxon>
        <taxon>Gigaspora</taxon>
    </lineage>
</organism>